<name>E3T6A5_9BACT</name>
<organism evidence="1">
    <name type="scientific">uncultured bacterium 92</name>
    <dbReference type="NCBI Taxonomy" id="698394"/>
    <lineage>
        <taxon>Bacteria</taxon>
        <taxon>environmental samples</taxon>
    </lineage>
</organism>
<accession>E3T6A5</accession>
<proteinExistence type="predicted"/>
<dbReference type="EMBL" id="GU260702">
    <property type="protein sequence ID" value="ADC35849.1"/>
    <property type="molecule type" value="Genomic_DNA"/>
</dbReference>
<reference evidence="1" key="1">
    <citation type="submission" date="2009-12" db="EMBL/GenBank/DDBJ databases">
        <authorList>
            <person name="Kielak A."/>
            <person name="van Veen J.A."/>
            <person name="Kowalchuk G.A."/>
        </authorList>
    </citation>
    <scope>NUCLEOTIDE SEQUENCE</scope>
</reference>
<dbReference type="AlphaFoldDB" id="E3T6A5"/>
<reference evidence="1" key="2">
    <citation type="journal article" date="2010" name="Appl. Environ. Microbiol.">
        <title>Comparative analysis of acidobacterial genomic fragments from terrestrial and aquatic metagenomic libraries, with emphasis on acidobacteria subdivision 6.</title>
        <authorList>
            <person name="Kielak A.M."/>
            <person name="van Veen J.A."/>
            <person name="Kowalchuk G.A."/>
        </authorList>
    </citation>
    <scope>NUCLEOTIDE SEQUENCE</scope>
</reference>
<dbReference type="Gene3D" id="2.60.40.1180">
    <property type="entry name" value="Golgi alpha-mannosidase II"/>
    <property type="match status" value="1"/>
</dbReference>
<dbReference type="InterPro" id="IPR013780">
    <property type="entry name" value="Glyco_hydro_b"/>
</dbReference>
<evidence type="ECO:0000313" key="1">
    <source>
        <dbReference type="EMBL" id="ADC35849.1"/>
    </source>
</evidence>
<feature type="non-terminal residue" evidence="1">
    <location>
        <position position="1"/>
    </location>
</feature>
<protein>
    <submittedName>
        <fullName evidence="1">Uncharacterized protein</fullName>
    </submittedName>
</protein>
<sequence length="89" mass="9305">SSNSDLSVFAFTHEASGRVTLVGRNRAAAAVAVVATFDSVRVPELMEVVATQALALERAGDVAIAHNRVSFTVPGGSYFALTGIAKRKE</sequence>